<protein>
    <submittedName>
        <fullName evidence="1">Uncharacterized protein</fullName>
    </submittedName>
</protein>
<comment type="caution">
    <text evidence="1">The sequence shown here is derived from an EMBL/GenBank/DDBJ whole genome shotgun (WGS) entry which is preliminary data.</text>
</comment>
<evidence type="ECO:0000313" key="1">
    <source>
        <dbReference type="EMBL" id="MDR4126688.1"/>
    </source>
</evidence>
<name>A0ABU1D8B8_9BURK</name>
<evidence type="ECO:0000313" key="2">
    <source>
        <dbReference type="Proteomes" id="UP001232156"/>
    </source>
</evidence>
<reference evidence="1 2" key="1">
    <citation type="submission" date="2023-08" db="EMBL/GenBank/DDBJ databases">
        <title>Alcaligenaceae gen. nov., a novel taxon isolated from the sludge of Yixing Pesticide Factory.</title>
        <authorList>
            <person name="Ruan L."/>
        </authorList>
    </citation>
    <scope>NUCLEOTIDE SEQUENCE [LARGE SCALE GENOMIC DNA]</scope>
    <source>
        <strain evidence="1 2">LG-2</strain>
    </source>
</reference>
<proteinExistence type="predicted"/>
<dbReference type="EMBL" id="JAUZQE010000032">
    <property type="protein sequence ID" value="MDR4126688.1"/>
    <property type="molecule type" value="Genomic_DNA"/>
</dbReference>
<accession>A0ABU1D8B8</accession>
<keyword evidence="2" id="KW-1185">Reference proteome</keyword>
<gene>
    <name evidence="1" type="ORF">Q8947_11930</name>
</gene>
<organism evidence="1 2">
    <name type="scientific">Yanghanlia caeni</name>
    <dbReference type="NCBI Taxonomy" id="3064283"/>
    <lineage>
        <taxon>Bacteria</taxon>
        <taxon>Pseudomonadati</taxon>
        <taxon>Pseudomonadota</taxon>
        <taxon>Betaproteobacteria</taxon>
        <taxon>Burkholderiales</taxon>
        <taxon>Alcaligenaceae</taxon>
        <taxon>Yanghanlia</taxon>
    </lineage>
</organism>
<sequence length="71" mass="7714">MEFDPALSFSDNLARFRAEAVGIDAECARILFDNLAVLMRDGDATRTRQAVQEFNQAVLAALDGLPEGPMA</sequence>
<dbReference type="Proteomes" id="UP001232156">
    <property type="component" value="Unassembled WGS sequence"/>
</dbReference>
<dbReference type="RefSeq" id="WP_347287383.1">
    <property type="nucleotide sequence ID" value="NZ_JAUZQE010000032.1"/>
</dbReference>